<dbReference type="SUPFAM" id="SSF109854">
    <property type="entry name" value="DinB/YfiT-like putative metalloenzymes"/>
    <property type="match status" value="1"/>
</dbReference>
<name>A0ABW4TG37_9ACTN</name>
<keyword evidence="3" id="KW-1185">Reference proteome</keyword>
<dbReference type="Proteomes" id="UP001597368">
    <property type="component" value="Unassembled WGS sequence"/>
</dbReference>
<dbReference type="InterPro" id="IPR024775">
    <property type="entry name" value="DinB-like"/>
</dbReference>
<proteinExistence type="predicted"/>
<evidence type="ECO:0000313" key="2">
    <source>
        <dbReference type="EMBL" id="MFD1939972.1"/>
    </source>
</evidence>
<organism evidence="2 3">
    <name type="scientific">Nonomuraea mangrovi</name>
    <dbReference type="NCBI Taxonomy" id="2316207"/>
    <lineage>
        <taxon>Bacteria</taxon>
        <taxon>Bacillati</taxon>
        <taxon>Actinomycetota</taxon>
        <taxon>Actinomycetes</taxon>
        <taxon>Streptosporangiales</taxon>
        <taxon>Streptosporangiaceae</taxon>
        <taxon>Nonomuraea</taxon>
    </lineage>
</organism>
<gene>
    <name evidence="2" type="ORF">ACFSKW_51795</name>
</gene>
<comment type="caution">
    <text evidence="2">The sequence shown here is derived from an EMBL/GenBank/DDBJ whole genome shotgun (WGS) entry which is preliminary data.</text>
</comment>
<dbReference type="RefSeq" id="WP_379582746.1">
    <property type="nucleotide sequence ID" value="NZ_JBHUFV010000098.1"/>
</dbReference>
<dbReference type="InterPro" id="IPR034660">
    <property type="entry name" value="DinB/YfiT-like"/>
</dbReference>
<dbReference type="Pfam" id="PF12867">
    <property type="entry name" value="DinB_2"/>
    <property type="match status" value="1"/>
</dbReference>
<reference evidence="3" key="1">
    <citation type="journal article" date="2019" name="Int. J. Syst. Evol. Microbiol.">
        <title>The Global Catalogue of Microorganisms (GCM) 10K type strain sequencing project: providing services to taxonomists for standard genome sequencing and annotation.</title>
        <authorList>
            <consortium name="The Broad Institute Genomics Platform"/>
            <consortium name="The Broad Institute Genome Sequencing Center for Infectious Disease"/>
            <person name="Wu L."/>
            <person name="Ma J."/>
        </authorList>
    </citation>
    <scope>NUCLEOTIDE SEQUENCE [LARGE SCALE GENOMIC DNA]</scope>
    <source>
        <strain evidence="3">ICMP 6774ER</strain>
    </source>
</reference>
<dbReference type="EMBL" id="JBHUFV010000098">
    <property type="protein sequence ID" value="MFD1939972.1"/>
    <property type="molecule type" value="Genomic_DNA"/>
</dbReference>
<evidence type="ECO:0000313" key="3">
    <source>
        <dbReference type="Proteomes" id="UP001597368"/>
    </source>
</evidence>
<accession>A0ABW4TG37</accession>
<feature type="domain" description="DinB-like" evidence="1">
    <location>
        <begin position="12"/>
        <end position="162"/>
    </location>
</feature>
<evidence type="ECO:0000259" key="1">
    <source>
        <dbReference type="Pfam" id="PF12867"/>
    </source>
</evidence>
<sequence>MTVARVDLLVRQLDIAWTLFEYHLKDIDDALCLWQPAPNCWTVRPDGPGRWVADWEVPEPDPVPAVSIGWVMWHIGFWWTTTLGHCFGDGAPPREEITWPGGAEAAAGWLRGLKDDWQAHLLRLTDADLDSADRTAGLWGQDQTLAHVAGWLNVELTKNVSEIGLLRILHGARGKG</sequence>
<protein>
    <submittedName>
        <fullName evidence="2">DinB family protein</fullName>
    </submittedName>
</protein>